<organism evidence="2">
    <name type="scientific">Thiomonas intermedia (strain K12)</name>
    <name type="common">Thiobacillus intermedius</name>
    <dbReference type="NCBI Taxonomy" id="75379"/>
    <lineage>
        <taxon>Bacteria</taxon>
        <taxon>Pseudomonadati</taxon>
        <taxon>Pseudomonadota</taxon>
        <taxon>Betaproteobacteria</taxon>
        <taxon>Burkholderiales</taxon>
        <taxon>Thiomonas</taxon>
    </lineage>
</organism>
<reference evidence="2" key="1">
    <citation type="submission" date="2010-04" db="EMBL/GenBank/DDBJ databases">
        <title>Complete sequence of Thiomonas intermedia K12.</title>
        <authorList>
            <consortium name="US DOE Joint Genome Institute"/>
            <person name="Lucas S."/>
            <person name="Copeland A."/>
            <person name="Lapidus A."/>
            <person name="Cheng J.-F."/>
            <person name="Bruce D."/>
            <person name="Goodwin L."/>
            <person name="Pitluck S."/>
            <person name="Davenport K."/>
            <person name="Detter J.C."/>
            <person name="Han C."/>
            <person name="Tapia R."/>
            <person name="Land M."/>
            <person name="Hauser L."/>
            <person name="Kyrpides N."/>
            <person name="Ovchinnikova G."/>
            <person name="Kerfeld C.A."/>
            <person name="Cannon G.C."/>
            <person name="Heinhorst S."/>
            <person name="Woyke T."/>
        </authorList>
    </citation>
    <scope>NUCLEOTIDE SEQUENCE [LARGE SCALE GENOMIC DNA]</scope>
    <source>
        <strain evidence="2">K12</strain>
    </source>
</reference>
<dbReference type="EMBL" id="CP002021">
    <property type="protein sequence ID" value="ADG31274.1"/>
    <property type="molecule type" value="Genomic_DNA"/>
</dbReference>
<feature type="chain" id="PRO_5003079731" evidence="1">
    <location>
        <begin position="26"/>
        <end position="191"/>
    </location>
</feature>
<keyword evidence="1" id="KW-0732">Signal</keyword>
<gene>
    <name evidence="2" type="ordered locus">Tint_1910</name>
</gene>
<accession>D5X2C8</accession>
<dbReference type="HOGENOM" id="CLU_1465236_0_0_4"/>
<dbReference type="KEGG" id="tin:Tint_1910"/>
<evidence type="ECO:0000313" key="2">
    <source>
        <dbReference type="EMBL" id="ADG31274.1"/>
    </source>
</evidence>
<feature type="signal peptide" evidence="1">
    <location>
        <begin position="1"/>
        <end position="25"/>
    </location>
</feature>
<sequence>MKIKHHLVAFIACTAIVQLSPAAHAADSLTLFGTPLKGASRTVLRTALAKSGLNPTRVDNGYFCDEYGVNGQLQGATKLSVCYTEDNDRFASATYVFPAFVDASKVKQVVQMVTSKYGKASTVNGMFDLGNVTATWNRPADMRIEVTRGWPDTTVYLMLEDRASYAKMQAQIKHARAQRAQKQMQHDSKAF</sequence>
<dbReference type="AlphaFoldDB" id="D5X2C8"/>
<evidence type="ECO:0000256" key="1">
    <source>
        <dbReference type="SAM" id="SignalP"/>
    </source>
</evidence>
<name>D5X2C8_THIK1</name>
<protein>
    <submittedName>
        <fullName evidence="2">Uncharacterized protein</fullName>
    </submittedName>
</protein>
<dbReference type="eggNOG" id="COG0790">
    <property type="taxonomic scope" value="Bacteria"/>
</dbReference>
<proteinExistence type="predicted"/>